<dbReference type="SUPFAM" id="SSF48208">
    <property type="entry name" value="Six-hairpin glycosidases"/>
    <property type="match status" value="1"/>
</dbReference>
<protein>
    <submittedName>
        <fullName evidence="1">Spermatogenesis-associated protein 20</fullName>
    </submittedName>
</protein>
<dbReference type="EMBL" id="CASHTH010002808">
    <property type="protein sequence ID" value="CAI8035527.1"/>
    <property type="molecule type" value="Genomic_DNA"/>
</dbReference>
<evidence type="ECO:0000313" key="1">
    <source>
        <dbReference type="EMBL" id="CAI8035527.1"/>
    </source>
</evidence>
<name>A0AA35SUG0_GEOBA</name>
<evidence type="ECO:0000313" key="2">
    <source>
        <dbReference type="Proteomes" id="UP001174909"/>
    </source>
</evidence>
<gene>
    <name evidence="1" type="ORF">GBAR_LOCUS19924</name>
</gene>
<keyword evidence="2" id="KW-1185">Reference proteome</keyword>
<reference evidence="1" key="1">
    <citation type="submission" date="2023-03" db="EMBL/GenBank/DDBJ databases">
        <authorList>
            <person name="Steffen K."/>
            <person name="Cardenas P."/>
        </authorList>
    </citation>
    <scope>NUCLEOTIDE SEQUENCE</scope>
</reference>
<sequence>MAALQQMVEVASDEGEGPPGLNCVQKAYQALKAREDKQYGGFGSAPKFPQPVILGFLLKFYARYIGSEMGQSALDMVLVCLRAMNNGGIHDHIGQGFHRYSTDELWHVPHFEKMLYDQAQLACVYLDAYQITHEEIFASVARDILLYVSRDLTDEEGGFYAAEDADSFPLASSEQKKEGAFCVWTEGEISSLLSSPLPSSSLTVADLFCHHYGVKSGGNVPSHKDPHGELSGQNVLIVRGSVEETANHFQLSVPVTVELLSKARDQLAQARRDRPKPLRDNKLVTSWNGLAISAFARGYQVLDEQDYLERALKALILYETSSTFRCLVGSVEVPTERALVC</sequence>
<accession>A0AA35SUG0</accession>
<dbReference type="PANTHER" id="PTHR42899">
    <property type="entry name" value="SPERMATOGENESIS-ASSOCIATED PROTEIN 20"/>
    <property type="match status" value="1"/>
</dbReference>
<proteinExistence type="predicted"/>
<dbReference type="GO" id="GO:0005975">
    <property type="term" value="P:carbohydrate metabolic process"/>
    <property type="evidence" value="ECO:0007669"/>
    <property type="project" value="InterPro"/>
</dbReference>
<organism evidence="1 2">
    <name type="scientific">Geodia barretti</name>
    <name type="common">Barrett's horny sponge</name>
    <dbReference type="NCBI Taxonomy" id="519541"/>
    <lineage>
        <taxon>Eukaryota</taxon>
        <taxon>Metazoa</taxon>
        <taxon>Porifera</taxon>
        <taxon>Demospongiae</taxon>
        <taxon>Heteroscleromorpha</taxon>
        <taxon>Tetractinellida</taxon>
        <taxon>Astrophorina</taxon>
        <taxon>Geodiidae</taxon>
        <taxon>Geodia</taxon>
    </lineage>
</organism>
<dbReference type="PANTHER" id="PTHR42899:SF1">
    <property type="entry name" value="SPERMATOGENESIS-ASSOCIATED PROTEIN 20"/>
    <property type="match status" value="1"/>
</dbReference>
<dbReference type="InterPro" id="IPR008928">
    <property type="entry name" value="6-hairpin_glycosidase_sf"/>
</dbReference>
<dbReference type="Proteomes" id="UP001174909">
    <property type="component" value="Unassembled WGS sequence"/>
</dbReference>
<comment type="caution">
    <text evidence="1">The sequence shown here is derived from an EMBL/GenBank/DDBJ whole genome shotgun (WGS) entry which is preliminary data.</text>
</comment>
<dbReference type="AlphaFoldDB" id="A0AA35SUG0"/>
<dbReference type="InterPro" id="IPR024705">
    <property type="entry name" value="Ssp411"/>
</dbReference>